<gene>
    <name evidence="2" type="ORF">C9374_013609</name>
</gene>
<comment type="caution">
    <text evidence="2">The sequence shown here is derived from an EMBL/GenBank/DDBJ whole genome shotgun (WGS) entry which is preliminary data.</text>
</comment>
<name>A0AA88KBP8_NAELO</name>
<feature type="region of interest" description="Disordered" evidence="1">
    <location>
        <begin position="1"/>
        <end position="28"/>
    </location>
</feature>
<sequence length="468" mass="52733">MKRTKSHPGKNATKKTKANDSTLSTQDTSSDLEQIILFEAKKPNEKQAKLIAKHSENALCNSIPQLEKYLDFLQNIHNKDIDITNKDSVSATYILMNQFLKQGEKVFVGIQAGNPERLRQSILQTYSSDKDFSERICAAVKAISVSLLKQKGLIESTCPPVSSNLKVGDLVEIIEKGENCYYKIGKGRVQSLTSTNCSLNDIIFHVPSFVQDQKKTIFDISCLSLIEDRTNHAPMIQNAFSTVQRGCTPVSLFSMNYDTEVDDDKIDDNEVLSITPPEISDSRTNSNSNVEESDSPLQNEPKSTEPTDYKNFASDIFFLQQVKDLREKNEALSLENKQLKELIIKLNKPLNALIALQLQYPNILPSKTISVTYGANVKQIPPNLVSRIINSNKTARLGIVSNYLFDKDYVLLKDDQKDIVIDCILECTEVPLDKWKVERILLMNLSRTLKHNASKKEHESKTKSKQSL</sequence>
<feature type="region of interest" description="Disordered" evidence="1">
    <location>
        <begin position="267"/>
        <end position="308"/>
    </location>
</feature>
<evidence type="ECO:0000313" key="3">
    <source>
        <dbReference type="Proteomes" id="UP000816034"/>
    </source>
</evidence>
<dbReference type="EMBL" id="PYSW02000069">
    <property type="protein sequence ID" value="KAG2372708.1"/>
    <property type="molecule type" value="Genomic_DNA"/>
</dbReference>
<accession>A0AA88KBP8</accession>
<dbReference type="AlphaFoldDB" id="A0AA88KBP8"/>
<evidence type="ECO:0000313" key="2">
    <source>
        <dbReference type="EMBL" id="KAG2372708.1"/>
    </source>
</evidence>
<proteinExistence type="predicted"/>
<reference evidence="2 3" key="1">
    <citation type="journal article" date="2018" name="BMC Genomics">
        <title>The genome of Naegleria lovaniensis, the basis for a comparative approach to unravel pathogenicity factors of the human pathogenic amoeba N. fowleri.</title>
        <authorList>
            <person name="Liechti N."/>
            <person name="Schurch N."/>
            <person name="Bruggmann R."/>
            <person name="Wittwer M."/>
        </authorList>
    </citation>
    <scope>NUCLEOTIDE SEQUENCE [LARGE SCALE GENOMIC DNA]</scope>
    <source>
        <strain evidence="2 3">ATCC 30569</strain>
    </source>
</reference>
<keyword evidence="3" id="KW-1185">Reference proteome</keyword>
<protein>
    <submittedName>
        <fullName evidence="2">Uncharacterized protein</fullName>
    </submittedName>
</protein>
<dbReference type="Proteomes" id="UP000816034">
    <property type="component" value="Unassembled WGS sequence"/>
</dbReference>
<feature type="compositionally biased region" description="Basic residues" evidence="1">
    <location>
        <begin position="1"/>
        <end position="16"/>
    </location>
</feature>
<organism evidence="2 3">
    <name type="scientific">Naegleria lovaniensis</name>
    <name type="common">Amoeba</name>
    <dbReference type="NCBI Taxonomy" id="51637"/>
    <lineage>
        <taxon>Eukaryota</taxon>
        <taxon>Discoba</taxon>
        <taxon>Heterolobosea</taxon>
        <taxon>Tetramitia</taxon>
        <taxon>Eutetramitia</taxon>
        <taxon>Vahlkampfiidae</taxon>
        <taxon>Naegleria</taxon>
    </lineage>
</organism>
<feature type="compositionally biased region" description="Polar residues" evidence="1">
    <location>
        <begin position="282"/>
        <end position="301"/>
    </location>
</feature>
<dbReference type="GeneID" id="68106062"/>
<evidence type="ECO:0000256" key="1">
    <source>
        <dbReference type="SAM" id="MobiDB-lite"/>
    </source>
</evidence>
<dbReference type="RefSeq" id="XP_044541883.1">
    <property type="nucleotide sequence ID" value="XM_044689505.1"/>
</dbReference>